<keyword evidence="8" id="KW-1185">Reference proteome</keyword>
<feature type="transmembrane region" description="Helical" evidence="5">
    <location>
        <begin position="280"/>
        <end position="299"/>
    </location>
</feature>
<evidence type="ECO:0000313" key="7">
    <source>
        <dbReference type="EMBL" id="SFJ09913.1"/>
    </source>
</evidence>
<feature type="transmembrane region" description="Helical" evidence="5">
    <location>
        <begin position="28"/>
        <end position="43"/>
    </location>
</feature>
<feature type="transmembrane region" description="Helical" evidence="5">
    <location>
        <begin position="79"/>
        <end position="96"/>
    </location>
</feature>
<feature type="transmembrane region" description="Helical" evidence="5">
    <location>
        <begin position="200"/>
        <end position="221"/>
    </location>
</feature>
<dbReference type="GO" id="GO:0016874">
    <property type="term" value="F:ligase activity"/>
    <property type="evidence" value="ECO:0007669"/>
    <property type="project" value="UniProtKB-KW"/>
</dbReference>
<dbReference type="PANTHER" id="PTHR37422">
    <property type="entry name" value="TEICHURONIC ACID BIOSYNTHESIS PROTEIN TUAE"/>
    <property type="match status" value="1"/>
</dbReference>
<proteinExistence type="predicted"/>
<dbReference type="Proteomes" id="UP000199559">
    <property type="component" value="Unassembled WGS sequence"/>
</dbReference>
<feature type="transmembrane region" description="Helical" evidence="5">
    <location>
        <begin position="407"/>
        <end position="436"/>
    </location>
</feature>
<name>A0A1I3NKS8_9FLAO</name>
<evidence type="ECO:0000259" key="6">
    <source>
        <dbReference type="Pfam" id="PF04932"/>
    </source>
</evidence>
<evidence type="ECO:0000256" key="2">
    <source>
        <dbReference type="ARBA" id="ARBA00022692"/>
    </source>
</evidence>
<reference evidence="8" key="1">
    <citation type="submission" date="2016-10" db="EMBL/GenBank/DDBJ databases">
        <authorList>
            <person name="Varghese N."/>
            <person name="Submissions S."/>
        </authorList>
    </citation>
    <scope>NUCLEOTIDE SEQUENCE [LARGE SCALE GENOMIC DNA]</scope>
    <source>
        <strain evidence="8">DSM 28881</strain>
    </source>
</reference>
<feature type="domain" description="O-antigen ligase-related" evidence="6">
    <location>
        <begin position="236"/>
        <end position="383"/>
    </location>
</feature>
<keyword evidence="2 5" id="KW-0812">Transmembrane</keyword>
<keyword evidence="4 5" id="KW-0472">Membrane</keyword>
<dbReference type="PANTHER" id="PTHR37422:SF13">
    <property type="entry name" value="LIPOPOLYSACCHARIDE BIOSYNTHESIS PROTEIN PA4999-RELATED"/>
    <property type="match status" value="1"/>
</dbReference>
<evidence type="ECO:0000256" key="1">
    <source>
        <dbReference type="ARBA" id="ARBA00004141"/>
    </source>
</evidence>
<dbReference type="GO" id="GO:0016020">
    <property type="term" value="C:membrane"/>
    <property type="evidence" value="ECO:0007669"/>
    <property type="project" value="UniProtKB-SubCell"/>
</dbReference>
<gene>
    <name evidence="7" type="ORF">SAMN05443431_104190</name>
</gene>
<feature type="transmembrane region" description="Helical" evidence="5">
    <location>
        <begin position="127"/>
        <end position="149"/>
    </location>
</feature>
<dbReference type="AlphaFoldDB" id="A0A1I3NKS8"/>
<feature type="transmembrane region" description="Helical" evidence="5">
    <location>
        <begin position="161"/>
        <end position="180"/>
    </location>
</feature>
<keyword evidence="3 5" id="KW-1133">Transmembrane helix</keyword>
<evidence type="ECO:0000256" key="3">
    <source>
        <dbReference type="ARBA" id="ARBA00022989"/>
    </source>
</evidence>
<accession>A0A1I3NKS8</accession>
<comment type="subcellular location">
    <subcellularLocation>
        <location evidence="1">Membrane</location>
        <topology evidence="1">Multi-pass membrane protein</topology>
    </subcellularLocation>
</comment>
<dbReference type="EMBL" id="FORM01000004">
    <property type="protein sequence ID" value="SFJ09913.1"/>
    <property type="molecule type" value="Genomic_DNA"/>
</dbReference>
<evidence type="ECO:0000313" key="8">
    <source>
        <dbReference type="Proteomes" id="UP000199559"/>
    </source>
</evidence>
<keyword evidence="7" id="KW-0436">Ligase</keyword>
<feature type="transmembrane region" description="Helical" evidence="5">
    <location>
        <begin position="103"/>
        <end position="121"/>
    </location>
</feature>
<dbReference type="InterPro" id="IPR051533">
    <property type="entry name" value="WaaL-like"/>
</dbReference>
<dbReference type="Pfam" id="PF04932">
    <property type="entry name" value="Wzy_C"/>
    <property type="match status" value="1"/>
</dbReference>
<evidence type="ECO:0000256" key="5">
    <source>
        <dbReference type="SAM" id="Phobius"/>
    </source>
</evidence>
<dbReference type="InterPro" id="IPR007016">
    <property type="entry name" value="O-antigen_ligase-rel_domated"/>
</dbReference>
<feature type="transmembrane region" description="Helical" evidence="5">
    <location>
        <begin position="228"/>
        <end position="246"/>
    </location>
</feature>
<dbReference type="RefSeq" id="WP_090839327.1">
    <property type="nucleotide sequence ID" value="NZ_FORM01000004.1"/>
</dbReference>
<feature type="transmembrane region" description="Helical" evidence="5">
    <location>
        <begin position="376"/>
        <end position="395"/>
    </location>
</feature>
<sequence length="451" mass="50695">MQNNYLKFLGIHILIGALIYLLRPLGNLYFVGVFFFFFIRIINAKQQLKGFEIVRACAYILGAEVILRMTESGPFYEASKYLVIMFSVMGLFYNGFNKKATPYLLYIVLLIPAVYVSLYLLDVGVNIKKAIAFNLSGPVCLGVAALFCYSLRITKTQLESIVNFAIFPLVSTLTYVILYNPNVAAVSTSTGSNFEASGGFGPNQMATVLGLGFFLLTVRFFYFSKTKLLRYLDLVLVLLFAFRAIVTFSRGGVWTAILMIIAFIFVLYRTMDKSRKTKMLLSVVLFLCIGVATWVISASQTNGMIEKRYANQNSMGHVKEDVTTGRGMLFLAEFDEFIENPFLGVGVGRVKDLRFQKTGIHAASHNEVSRIIAEHGLLGVFAFSILLVVPLLFRIGNRSNVLFFSFYLFWLLTINHSAMRIAAPAFIYALSLLHIIDDKPNLHRKQINQHG</sequence>
<dbReference type="STRING" id="1144750.SAMN05443431_104190"/>
<feature type="transmembrane region" description="Helical" evidence="5">
    <location>
        <begin position="252"/>
        <end position="268"/>
    </location>
</feature>
<protein>
    <submittedName>
        <fullName evidence="7">O-Antigen ligase</fullName>
    </submittedName>
</protein>
<organism evidence="7 8">
    <name type="scientific">Olleya namhaensis</name>
    <dbReference type="NCBI Taxonomy" id="1144750"/>
    <lineage>
        <taxon>Bacteria</taxon>
        <taxon>Pseudomonadati</taxon>
        <taxon>Bacteroidota</taxon>
        <taxon>Flavobacteriia</taxon>
        <taxon>Flavobacteriales</taxon>
        <taxon>Flavobacteriaceae</taxon>
    </lineage>
</organism>
<evidence type="ECO:0000256" key="4">
    <source>
        <dbReference type="ARBA" id="ARBA00023136"/>
    </source>
</evidence>